<dbReference type="AlphaFoldDB" id="A0A9N9Z3D8"/>
<organism evidence="1 2">
    <name type="scientific">Clonostachys solani</name>
    <dbReference type="NCBI Taxonomy" id="160281"/>
    <lineage>
        <taxon>Eukaryota</taxon>
        <taxon>Fungi</taxon>
        <taxon>Dikarya</taxon>
        <taxon>Ascomycota</taxon>
        <taxon>Pezizomycotina</taxon>
        <taxon>Sordariomycetes</taxon>
        <taxon>Hypocreomycetidae</taxon>
        <taxon>Hypocreales</taxon>
        <taxon>Bionectriaceae</taxon>
        <taxon>Clonostachys</taxon>
    </lineage>
</organism>
<sequence>MLPSPCLTGLPIEVRLQIYQLYFHCPGGLLYSHDSQKLHAKDPDEKFEVSLIFTCRTIAAETQGLPFEFNTITFTTGCHIKNYSHAGEYSRILHALSTQRFKVLCYMRPAISEEIYEEVTSRFPRFTPVLDAIRQHPPLEGGDNWNWISEISRWGDVPFHTREATVLTCQLALLLMEKEAVAAVARFLQGHPDLPPHNDPLRILTIDHKPWDIPSESELRRLEAALHDQSRGDSAWAQGVKKVHGAWRSSSQHPRPYHFSAATTAIQFLRQMSVEQRMHLRNIVLREDSKSVAYPACHARGLIPFCQQNPHLHIERRVSLFGNILEVPDGLFPAETRSRSDLSKALAVWLAEAMDLGPAGMPPNAFSFVLDDDQAPDRARITFDRVFQRSLTTQLHFEALYERSGQETRDFFQMTKNELYILDGFPRAIEELFRNNGILRCSFSPGELGEDGRVPQSTLPPGDDFVNIVEDVGFNMRSVRFSFSDCIGEIFGHTEFPGLL</sequence>
<reference evidence="2" key="1">
    <citation type="submission" date="2019-06" db="EMBL/GenBank/DDBJ databases">
        <authorList>
            <person name="Broberg M."/>
        </authorList>
    </citation>
    <scope>NUCLEOTIDE SEQUENCE [LARGE SCALE GENOMIC DNA]</scope>
</reference>
<name>A0A9N9Z3D8_9HYPO</name>
<accession>A0A9N9Z3D8</accession>
<proteinExistence type="predicted"/>
<dbReference type="Proteomes" id="UP000775872">
    <property type="component" value="Unassembled WGS sequence"/>
</dbReference>
<evidence type="ECO:0000313" key="2">
    <source>
        <dbReference type="Proteomes" id="UP000775872"/>
    </source>
</evidence>
<evidence type="ECO:0000313" key="1">
    <source>
        <dbReference type="EMBL" id="CAH0048245.1"/>
    </source>
</evidence>
<comment type="caution">
    <text evidence="1">The sequence shown here is derived from an EMBL/GenBank/DDBJ whole genome shotgun (WGS) entry which is preliminary data.</text>
</comment>
<reference evidence="1 2" key="2">
    <citation type="submission" date="2021-10" db="EMBL/GenBank/DDBJ databases">
        <authorList>
            <person name="Piombo E."/>
        </authorList>
    </citation>
    <scope>NUCLEOTIDE SEQUENCE [LARGE SCALE GENOMIC DNA]</scope>
</reference>
<dbReference type="OrthoDB" id="5062850at2759"/>
<protein>
    <submittedName>
        <fullName evidence="1">Uncharacterized protein</fullName>
    </submittedName>
</protein>
<dbReference type="EMBL" id="CABFOC020000035">
    <property type="protein sequence ID" value="CAH0048245.1"/>
    <property type="molecule type" value="Genomic_DNA"/>
</dbReference>
<gene>
    <name evidence="1" type="ORF">CSOL1703_00000188</name>
</gene>
<keyword evidence="2" id="KW-1185">Reference proteome</keyword>